<dbReference type="NCBIfam" id="TIGR02595">
    <property type="entry name" value="PEP_CTERM"/>
    <property type="match status" value="1"/>
</dbReference>
<feature type="chain" id="PRO_5046663171" evidence="1">
    <location>
        <begin position="24"/>
        <end position="172"/>
    </location>
</feature>
<sequence>MKRLIYVVATLLSLCLSSVTARADVLTLTLTSPLQEMSPNGGILEFEATVSAPLSNLDNVYLNGDAYTLADPLTLHDSGFFSDFPLALAPGESFTGFLFKLTVPAGISNGMYASSFSILGGGLGETNTLATVGFNVNVVPEPSSMLLMSTAILAGLVRFRKKGGRLSAQATA</sequence>
<evidence type="ECO:0000259" key="2">
    <source>
        <dbReference type="Pfam" id="PF07589"/>
    </source>
</evidence>
<comment type="caution">
    <text evidence="3">The sequence shown here is derived from an EMBL/GenBank/DDBJ whole genome shotgun (WGS) entry which is preliminary data.</text>
</comment>
<proteinExistence type="predicted"/>
<feature type="signal peptide" evidence="1">
    <location>
        <begin position="1"/>
        <end position="23"/>
    </location>
</feature>
<evidence type="ECO:0000256" key="1">
    <source>
        <dbReference type="SAM" id="SignalP"/>
    </source>
</evidence>
<evidence type="ECO:0000313" key="3">
    <source>
        <dbReference type="EMBL" id="MCE4554288.1"/>
    </source>
</evidence>
<keyword evidence="1" id="KW-0732">Signal</keyword>
<gene>
    <name evidence="3" type="ORF">LXT13_07495</name>
</gene>
<organism evidence="3 4">
    <name type="scientific">Pelomonas cellulosilytica</name>
    <dbReference type="NCBI Taxonomy" id="2906762"/>
    <lineage>
        <taxon>Bacteria</taxon>
        <taxon>Pseudomonadati</taxon>
        <taxon>Pseudomonadota</taxon>
        <taxon>Betaproteobacteria</taxon>
        <taxon>Burkholderiales</taxon>
        <taxon>Sphaerotilaceae</taxon>
        <taxon>Roseateles</taxon>
    </lineage>
</organism>
<dbReference type="RefSeq" id="WP_233371193.1">
    <property type="nucleotide sequence ID" value="NZ_JAJTWU010000002.1"/>
</dbReference>
<evidence type="ECO:0000313" key="4">
    <source>
        <dbReference type="Proteomes" id="UP001200741"/>
    </source>
</evidence>
<dbReference type="EMBL" id="JAJTWU010000002">
    <property type="protein sequence ID" value="MCE4554288.1"/>
    <property type="molecule type" value="Genomic_DNA"/>
</dbReference>
<keyword evidence="4" id="KW-1185">Reference proteome</keyword>
<accession>A0ABS8XR28</accession>
<dbReference type="Pfam" id="PF07589">
    <property type="entry name" value="PEP-CTERM"/>
    <property type="match status" value="1"/>
</dbReference>
<protein>
    <submittedName>
        <fullName evidence="3">PEP-CTERM sorting domain-containing protein</fullName>
    </submittedName>
</protein>
<dbReference type="Proteomes" id="UP001200741">
    <property type="component" value="Unassembled WGS sequence"/>
</dbReference>
<reference evidence="3 4" key="1">
    <citation type="submission" date="2021-12" db="EMBL/GenBank/DDBJ databases">
        <title>Genome seq of P8.</title>
        <authorList>
            <person name="Seo T."/>
        </authorList>
    </citation>
    <scope>NUCLEOTIDE SEQUENCE [LARGE SCALE GENOMIC DNA]</scope>
    <source>
        <strain evidence="3 4">P8</strain>
    </source>
</reference>
<feature type="domain" description="Ice-binding protein C-terminal" evidence="2">
    <location>
        <begin position="139"/>
        <end position="161"/>
    </location>
</feature>
<dbReference type="InterPro" id="IPR013424">
    <property type="entry name" value="Ice-binding_C"/>
</dbReference>
<name>A0ABS8XR28_9BURK</name>